<dbReference type="Proteomes" id="UP000578112">
    <property type="component" value="Unassembled WGS sequence"/>
</dbReference>
<accession>A0A7W7HVG9</accession>
<proteinExistence type="predicted"/>
<organism evidence="2 3">
    <name type="scientific">Actinoplanes digitatis</name>
    <dbReference type="NCBI Taxonomy" id="1868"/>
    <lineage>
        <taxon>Bacteria</taxon>
        <taxon>Bacillati</taxon>
        <taxon>Actinomycetota</taxon>
        <taxon>Actinomycetes</taxon>
        <taxon>Micromonosporales</taxon>
        <taxon>Micromonosporaceae</taxon>
        <taxon>Actinoplanes</taxon>
    </lineage>
</organism>
<feature type="domain" description="HNH nuclease" evidence="1">
    <location>
        <begin position="218"/>
        <end position="267"/>
    </location>
</feature>
<dbReference type="EMBL" id="JACHNH010000001">
    <property type="protein sequence ID" value="MBB4761411.1"/>
    <property type="molecule type" value="Genomic_DNA"/>
</dbReference>
<evidence type="ECO:0000313" key="3">
    <source>
        <dbReference type="Proteomes" id="UP000578112"/>
    </source>
</evidence>
<dbReference type="RefSeq" id="WP_184991801.1">
    <property type="nucleotide sequence ID" value="NZ_BOMK01000030.1"/>
</dbReference>
<sequence>MPSDQLLSVIGKLSDGHRRRLAWFADHADEVSALPGPLDDGSLLVSKPKGIYKPADLEYALSVRLNLHSSYPDGEIRRREDGSWFFNYHQEGNSAALRDRAFTNLGLMACIRDAVPVGVLNEVAPVRGRSQYLVWGLARPVAWEDGYFFFESVAGPDGPRGDTAAEVLISDAERSIAEHDAPPDDDYDARRRTFREIVERRGQPGFRRNLLTAYAGSCAVTGCAAVDVLEAAHLRPYRGPASNTVTNGLLLRADIHTLLDLRLLAINPKTRTVAASKSLKHTEYAELDGRSIREPVQSAYRPARDVLDSLWLAFRDAEALREGRSPVG</sequence>
<protein>
    <recommendedName>
        <fullName evidence="1">HNH nuclease domain-containing protein</fullName>
    </recommendedName>
</protein>
<dbReference type="Pfam" id="PF13391">
    <property type="entry name" value="HNH_2"/>
    <property type="match status" value="1"/>
</dbReference>
<reference evidence="2 3" key="1">
    <citation type="submission" date="2020-08" db="EMBL/GenBank/DDBJ databases">
        <title>Sequencing the genomes of 1000 actinobacteria strains.</title>
        <authorList>
            <person name="Klenk H.-P."/>
        </authorList>
    </citation>
    <scope>NUCLEOTIDE SEQUENCE [LARGE SCALE GENOMIC DNA]</scope>
    <source>
        <strain evidence="2 3">DSM 43149</strain>
    </source>
</reference>
<gene>
    <name evidence="2" type="ORF">BJ971_001967</name>
</gene>
<keyword evidence="3" id="KW-1185">Reference proteome</keyword>
<name>A0A7W7HVG9_9ACTN</name>
<evidence type="ECO:0000313" key="2">
    <source>
        <dbReference type="EMBL" id="MBB4761411.1"/>
    </source>
</evidence>
<comment type="caution">
    <text evidence="2">The sequence shown here is derived from an EMBL/GenBank/DDBJ whole genome shotgun (WGS) entry which is preliminary data.</text>
</comment>
<dbReference type="AlphaFoldDB" id="A0A7W7HVG9"/>
<evidence type="ECO:0000259" key="1">
    <source>
        <dbReference type="Pfam" id="PF13391"/>
    </source>
</evidence>
<dbReference type="InterPro" id="IPR003615">
    <property type="entry name" value="HNH_nuc"/>
</dbReference>